<accession>A0ACB6ZGM7</accession>
<proteinExistence type="predicted"/>
<name>A0ACB6ZGM7_THEGA</name>
<dbReference type="EMBL" id="MU118011">
    <property type="protein sequence ID" value="KAF9648603.1"/>
    <property type="molecule type" value="Genomic_DNA"/>
</dbReference>
<keyword evidence="2" id="KW-1185">Reference proteome</keyword>
<reference evidence="1" key="1">
    <citation type="submission" date="2019-10" db="EMBL/GenBank/DDBJ databases">
        <authorList>
            <consortium name="DOE Joint Genome Institute"/>
            <person name="Kuo A."/>
            <person name="Miyauchi S."/>
            <person name="Kiss E."/>
            <person name="Drula E."/>
            <person name="Kohler A."/>
            <person name="Sanchez-Garcia M."/>
            <person name="Andreopoulos B."/>
            <person name="Barry K.W."/>
            <person name="Bonito G."/>
            <person name="Buee M."/>
            <person name="Carver A."/>
            <person name="Chen C."/>
            <person name="Cichocki N."/>
            <person name="Clum A."/>
            <person name="Culley D."/>
            <person name="Crous P.W."/>
            <person name="Fauchery L."/>
            <person name="Girlanda M."/>
            <person name="Hayes R."/>
            <person name="Keri Z."/>
            <person name="Labutti K."/>
            <person name="Lipzen A."/>
            <person name="Lombard V."/>
            <person name="Magnuson J."/>
            <person name="Maillard F."/>
            <person name="Morin E."/>
            <person name="Murat C."/>
            <person name="Nolan M."/>
            <person name="Ohm R."/>
            <person name="Pangilinan J."/>
            <person name="Pereira M."/>
            <person name="Perotto S."/>
            <person name="Peter M."/>
            <person name="Riley R."/>
            <person name="Sitrit Y."/>
            <person name="Stielow B."/>
            <person name="Szollosi G."/>
            <person name="Zifcakova L."/>
            <person name="Stursova M."/>
            <person name="Spatafora J.W."/>
            <person name="Tedersoo L."/>
            <person name="Vaario L.-M."/>
            <person name="Yamada A."/>
            <person name="Yan M."/>
            <person name="Wang P."/>
            <person name="Xu J."/>
            <person name="Bruns T."/>
            <person name="Baldrian P."/>
            <person name="Vilgalys R."/>
            <person name="Henrissat B."/>
            <person name="Grigoriev I.V."/>
            <person name="Hibbett D."/>
            <person name="Nagy L.G."/>
            <person name="Martin F.M."/>
        </authorList>
    </citation>
    <scope>NUCLEOTIDE SEQUENCE</scope>
    <source>
        <strain evidence="1">P2</strain>
    </source>
</reference>
<comment type="caution">
    <text evidence="1">The sequence shown here is derived from an EMBL/GenBank/DDBJ whole genome shotgun (WGS) entry which is preliminary data.</text>
</comment>
<evidence type="ECO:0000313" key="2">
    <source>
        <dbReference type="Proteomes" id="UP000886501"/>
    </source>
</evidence>
<sequence length="269" mass="30715">MRRWAIGGRMGETDWQEGGRTYVGIHELVPSLPQLRHLWVNERVLAVPASDNRDDVWDAKPFDGEFHDAIMSRTVASPQWGLLACAFAKLESLRVGFGPLNASWVTKVLSLCDRTRLKAFGFDWEWQPGSNKPGVFSELIIALSKFESLVDLHILHPYAALPTPIDYSRSPDLRLAVRRLHESEETEALVKEFLLALPGLYRVGMGRNSVWERQTRWKENDTDEFFVQRLHKARVPFFYDAGSSLPLTSQGECDKQPAIRDVLKLLEEL</sequence>
<evidence type="ECO:0000313" key="1">
    <source>
        <dbReference type="EMBL" id="KAF9648603.1"/>
    </source>
</evidence>
<reference evidence="1" key="2">
    <citation type="journal article" date="2020" name="Nat. Commun.">
        <title>Large-scale genome sequencing of mycorrhizal fungi provides insights into the early evolution of symbiotic traits.</title>
        <authorList>
            <person name="Miyauchi S."/>
            <person name="Kiss E."/>
            <person name="Kuo A."/>
            <person name="Drula E."/>
            <person name="Kohler A."/>
            <person name="Sanchez-Garcia M."/>
            <person name="Morin E."/>
            <person name="Andreopoulos B."/>
            <person name="Barry K.W."/>
            <person name="Bonito G."/>
            <person name="Buee M."/>
            <person name="Carver A."/>
            <person name="Chen C."/>
            <person name="Cichocki N."/>
            <person name="Clum A."/>
            <person name="Culley D."/>
            <person name="Crous P.W."/>
            <person name="Fauchery L."/>
            <person name="Girlanda M."/>
            <person name="Hayes R.D."/>
            <person name="Keri Z."/>
            <person name="LaButti K."/>
            <person name="Lipzen A."/>
            <person name="Lombard V."/>
            <person name="Magnuson J."/>
            <person name="Maillard F."/>
            <person name="Murat C."/>
            <person name="Nolan M."/>
            <person name="Ohm R.A."/>
            <person name="Pangilinan J."/>
            <person name="Pereira M.F."/>
            <person name="Perotto S."/>
            <person name="Peter M."/>
            <person name="Pfister S."/>
            <person name="Riley R."/>
            <person name="Sitrit Y."/>
            <person name="Stielow J.B."/>
            <person name="Szollosi G."/>
            <person name="Zifcakova L."/>
            <person name="Stursova M."/>
            <person name="Spatafora J.W."/>
            <person name="Tedersoo L."/>
            <person name="Vaario L.M."/>
            <person name="Yamada A."/>
            <person name="Yan M."/>
            <person name="Wang P."/>
            <person name="Xu J."/>
            <person name="Bruns T."/>
            <person name="Baldrian P."/>
            <person name="Vilgalys R."/>
            <person name="Dunand C."/>
            <person name="Henrissat B."/>
            <person name="Grigoriev I.V."/>
            <person name="Hibbett D."/>
            <person name="Nagy L.G."/>
            <person name="Martin F.M."/>
        </authorList>
    </citation>
    <scope>NUCLEOTIDE SEQUENCE</scope>
    <source>
        <strain evidence="1">P2</strain>
    </source>
</reference>
<dbReference type="Proteomes" id="UP000886501">
    <property type="component" value="Unassembled WGS sequence"/>
</dbReference>
<organism evidence="1 2">
    <name type="scientific">Thelephora ganbajun</name>
    <name type="common">Ganba fungus</name>
    <dbReference type="NCBI Taxonomy" id="370292"/>
    <lineage>
        <taxon>Eukaryota</taxon>
        <taxon>Fungi</taxon>
        <taxon>Dikarya</taxon>
        <taxon>Basidiomycota</taxon>
        <taxon>Agaricomycotina</taxon>
        <taxon>Agaricomycetes</taxon>
        <taxon>Thelephorales</taxon>
        <taxon>Thelephoraceae</taxon>
        <taxon>Thelephora</taxon>
    </lineage>
</organism>
<gene>
    <name evidence="1" type="ORF">BDM02DRAFT_2236047</name>
</gene>
<protein>
    <submittedName>
        <fullName evidence="1">Uncharacterized protein</fullName>
    </submittedName>
</protein>